<organism evidence="3">
    <name type="scientific">marine sediment metagenome</name>
    <dbReference type="NCBI Taxonomy" id="412755"/>
    <lineage>
        <taxon>unclassified sequences</taxon>
        <taxon>metagenomes</taxon>
        <taxon>ecological metagenomes</taxon>
    </lineage>
</organism>
<proteinExistence type="predicted"/>
<feature type="transmembrane region" description="Helical" evidence="1">
    <location>
        <begin position="259"/>
        <end position="276"/>
    </location>
</feature>
<feature type="domain" description="EamA" evidence="2">
    <location>
        <begin position="3"/>
        <end position="136"/>
    </location>
</feature>
<dbReference type="SUPFAM" id="SSF103481">
    <property type="entry name" value="Multidrug resistance efflux transporter EmrE"/>
    <property type="match status" value="2"/>
</dbReference>
<dbReference type="PANTHER" id="PTHR22911">
    <property type="entry name" value="ACYL-MALONYL CONDENSING ENZYME-RELATED"/>
    <property type="match status" value="1"/>
</dbReference>
<evidence type="ECO:0000256" key="1">
    <source>
        <dbReference type="SAM" id="Phobius"/>
    </source>
</evidence>
<dbReference type="AlphaFoldDB" id="A0A0F9U111"/>
<feature type="transmembrane region" description="Helical" evidence="1">
    <location>
        <begin position="68"/>
        <end position="88"/>
    </location>
</feature>
<keyword evidence="1" id="KW-0472">Membrane</keyword>
<keyword evidence="1" id="KW-1133">Transmembrane helix</keyword>
<dbReference type="PANTHER" id="PTHR22911:SF135">
    <property type="entry name" value="BLR4310 PROTEIN"/>
    <property type="match status" value="1"/>
</dbReference>
<accession>A0A0F9U111</accession>
<feature type="transmembrane region" description="Helical" evidence="1">
    <location>
        <begin position="202"/>
        <end position="224"/>
    </location>
</feature>
<dbReference type="EMBL" id="LAZR01000222">
    <property type="protein sequence ID" value="KKN80987.1"/>
    <property type="molecule type" value="Genomic_DNA"/>
</dbReference>
<reference evidence="3" key="1">
    <citation type="journal article" date="2015" name="Nature">
        <title>Complex archaea that bridge the gap between prokaryotes and eukaryotes.</title>
        <authorList>
            <person name="Spang A."/>
            <person name="Saw J.H."/>
            <person name="Jorgensen S.L."/>
            <person name="Zaremba-Niedzwiedzka K."/>
            <person name="Martijn J."/>
            <person name="Lind A.E."/>
            <person name="van Eijk R."/>
            <person name="Schleper C."/>
            <person name="Guy L."/>
            <person name="Ettema T.J."/>
        </authorList>
    </citation>
    <scope>NUCLEOTIDE SEQUENCE</scope>
</reference>
<dbReference type="Pfam" id="PF00892">
    <property type="entry name" value="EamA"/>
    <property type="match status" value="2"/>
</dbReference>
<feature type="transmembrane region" description="Helical" evidence="1">
    <location>
        <begin position="174"/>
        <end position="196"/>
    </location>
</feature>
<feature type="transmembrane region" description="Helical" evidence="1">
    <location>
        <begin position="94"/>
        <end position="113"/>
    </location>
</feature>
<comment type="caution">
    <text evidence="3">The sequence shown here is derived from an EMBL/GenBank/DDBJ whole genome shotgun (WGS) entry which is preliminary data.</text>
</comment>
<dbReference type="InterPro" id="IPR000620">
    <property type="entry name" value="EamA_dom"/>
</dbReference>
<gene>
    <name evidence="3" type="ORF">LCGC14_0324480</name>
</gene>
<feature type="transmembrane region" description="Helical" evidence="1">
    <location>
        <begin position="30"/>
        <end position="48"/>
    </location>
</feature>
<feature type="domain" description="EamA" evidence="2">
    <location>
        <begin position="145"/>
        <end position="273"/>
    </location>
</feature>
<feature type="transmembrane region" description="Helical" evidence="1">
    <location>
        <begin position="236"/>
        <end position="253"/>
    </location>
</feature>
<feature type="transmembrane region" description="Helical" evidence="1">
    <location>
        <begin position="122"/>
        <end position="140"/>
    </location>
</feature>
<evidence type="ECO:0000313" key="3">
    <source>
        <dbReference type="EMBL" id="KKN80987.1"/>
    </source>
</evidence>
<dbReference type="InterPro" id="IPR037185">
    <property type="entry name" value="EmrE-like"/>
</dbReference>
<name>A0A0F9U111_9ZZZZ</name>
<protein>
    <recommendedName>
        <fullName evidence="2">EamA domain-containing protein</fullName>
    </recommendedName>
</protein>
<evidence type="ECO:0000259" key="2">
    <source>
        <dbReference type="Pfam" id="PF00892"/>
    </source>
</evidence>
<keyword evidence="1" id="KW-0812">Transmembrane</keyword>
<sequence length="294" mass="31518">MQAGILLAFAAYFSFAGADASLKWIGPDLPIFEIGFFVSLFALLPALFTKRPDDNWGNVFLPKRPGLLALRMLSGTLGGIGGVIAFTTLPLAEAYALIFLLPIFVTVFSRVVLKEPVGWRRWLAVFGGLIGVLLVVRPGFREILPGHFAAILVAICGAATVIILRVLGPSERRITLIGAVLVAGIIVNGVLMIPNFETPGPALWPVLLLGGVFAGMGHLLIVFATRLAPAARVAPTQYSQIVWAAVIGATFFGEYPDGLAMVGMALVGVSGLFTLVREEQRFGWPSRIPLIRNR</sequence>
<feature type="transmembrane region" description="Helical" evidence="1">
    <location>
        <begin position="146"/>
        <end position="167"/>
    </location>
</feature>
<dbReference type="GO" id="GO:0016020">
    <property type="term" value="C:membrane"/>
    <property type="evidence" value="ECO:0007669"/>
    <property type="project" value="InterPro"/>
</dbReference>